<dbReference type="Proteomes" id="UP001374535">
    <property type="component" value="Chromosome 10"/>
</dbReference>
<dbReference type="EMBL" id="CP144691">
    <property type="protein sequence ID" value="WVY95304.1"/>
    <property type="molecule type" value="Genomic_DNA"/>
</dbReference>
<dbReference type="InterPro" id="IPR053057">
    <property type="entry name" value="XLG_GTP-binding"/>
</dbReference>
<dbReference type="PANTHER" id="PTHR36486">
    <property type="entry name" value="OS01G0977800 PROTEIN"/>
    <property type="match status" value="1"/>
</dbReference>
<protein>
    <submittedName>
        <fullName evidence="2">Uncharacterized protein</fullName>
    </submittedName>
</protein>
<feature type="compositionally biased region" description="Low complexity" evidence="1">
    <location>
        <begin position="60"/>
        <end position="81"/>
    </location>
</feature>
<organism evidence="2 3">
    <name type="scientific">Vigna mungo</name>
    <name type="common">Black gram</name>
    <name type="synonym">Phaseolus mungo</name>
    <dbReference type="NCBI Taxonomy" id="3915"/>
    <lineage>
        <taxon>Eukaryota</taxon>
        <taxon>Viridiplantae</taxon>
        <taxon>Streptophyta</taxon>
        <taxon>Embryophyta</taxon>
        <taxon>Tracheophyta</taxon>
        <taxon>Spermatophyta</taxon>
        <taxon>Magnoliopsida</taxon>
        <taxon>eudicotyledons</taxon>
        <taxon>Gunneridae</taxon>
        <taxon>Pentapetalae</taxon>
        <taxon>rosids</taxon>
        <taxon>fabids</taxon>
        <taxon>Fabales</taxon>
        <taxon>Fabaceae</taxon>
        <taxon>Papilionoideae</taxon>
        <taxon>50 kb inversion clade</taxon>
        <taxon>NPAAA clade</taxon>
        <taxon>indigoferoid/millettioid clade</taxon>
        <taxon>Phaseoleae</taxon>
        <taxon>Vigna</taxon>
    </lineage>
</organism>
<evidence type="ECO:0000313" key="2">
    <source>
        <dbReference type="EMBL" id="WVY95304.1"/>
    </source>
</evidence>
<feature type="region of interest" description="Disordered" evidence="1">
    <location>
        <begin position="45"/>
        <end position="81"/>
    </location>
</feature>
<feature type="compositionally biased region" description="Polar residues" evidence="1">
    <location>
        <begin position="45"/>
        <end position="54"/>
    </location>
</feature>
<dbReference type="AlphaFoldDB" id="A0AAQ3MPN1"/>
<accession>A0AAQ3MPN1</accession>
<reference evidence="2 3" key="1">
    <citation type="journal article" date="2023" name="Life. Sci Alliance">
        <title>Evolutionary insights into 3D genome organization and epigenetic landscape of Vigna mungo.</title>
        <authorList>
            <person name="Junaid A."/>
            <person name="Singh B."/>
            <person name="Bhatia S."/>
        </authorList>
    </citation>
    <scope>NUCLEOTIDE SEQUENCE [LARGE SCALE GENOMIC DNA]</scope>
    <source>
        <strain evidence="2">Urdbean</strain>
    </source>
</reference>
<keyword evidence="3" id="KW-1185">Reference proteome</keyword>
<name>A0AAQ3MPN1_VIGMU</name>
<evidence type="ECO:0000256" key="1">
    <source>
        <dbReference type="SAM" id="MobiDB-lite"/>
    </source>
</evidence>
<sequence>MADNNHMNTLQAKPKPGLEELYQGIPDESVNLTFQDLANVVSSHHTNTTMPTTEHVSEANKNPTKVSSSSPSPSLSTVPSLDFRKGLEGLNHNHHYQHHDFRHGAGDLSWGHFNHASGSAARAQISRASEYSMSYDGMKSGESFASGKGGSGRRRRPGIPHSSICTICSNYVYLFRTRCLVCGRVYCRQCVEIGMGEMTEGRKCIECLGLRFSQRYIERAGMVGCCSWRYPSTLKHAELIWAEKGPRRSGDRGYGHHSMASSRPRRTPLSIASTEASFVMSATHSPFSAHYNLPL</sequence>
<dbReference type="PANTHER" id="PTHR36486:SF3">
    <property type="entry name" value="ZINC FINGER, RING_FYVE_PHD-TYPE-RELATED"/>
    <property type="match status" value="1"/>
</dbReference>
<gene>
    <name evidence="2" type="ORF">V8G54_034392</name>
</gene>
<feature type="region of interest" description="Disordered" evidence="1">
    <location>
        <begin position="246"/>
        <end position="267"/>
    </location>
</feature>
<evidence type="ECO:0000313" key="3">
    <source>
        <dbReference type="Proteomes" id="UP001374535"/>
    </source>
</evidence>
<proteinExistence type="predicted"/>